<dbReference type="STRING" id="1889.SAM40697_4014"/>
<evidence type="ECO:0000313" key="2">
    <source>
        <dbReference type="EMBL" id="AKZ57507.1"/>
    </source>
</evidence>
<dbReference type="PANTHER" id="PTHR43355">
    <property type="entry name" value="FLAVIN REDUCTASE (NADPH)"/>
    <property type="match status" value="1"/>
</dbReference>
<name>A0A0K2AXH0_STRA7</name>
<reference evidence="3" key="1">
    <citation type="journal article" date="2015" name="J. Biotechnol.">
        <title>Complete genome sequence of Streptomyces ambofaciens ATCC 23877, the spiramycin producer.</title>
        <authorList>
            <person name="Thibessard A."/>
            <person name="Haas D."/>
            <person name="Gerbaud C."/>
            <person name="Aigle B."/>
            <person name="Lautru S."/>
            <person name="Pernodet J.L."/>
            <person name="Leblond P."/>
        </authorList>
    </citation>
    <scope>NUCLEOTIDE SEQUENCE [LARGE SCALE GENOMIC DNA]</scope>
    <source>
        <strain evidence="3">ATCC 23877 / 3486 / DSM 40053 / JCM 4204 / NBRC 12836 / NRRL B-2516</strain>
    </source>
</reference>
<dbReference type="GO" id="GO:0004074">
    <property type="term" value="F:biliverdin reductase [NAD(P)H] activity"/>
    <property type="evidence" value="ECO:0007669"/>
    <property type="project" value="TreeGrafter"/>
</dbReference>
<sequence>MSERSSARAPAPRTPPCGMEYAVKLTVFGATGGTGQEVVRQALGAGHHVTAVVRDPARLPVTGEHLEVLRADPSDPASVRQAVAGRDAVLSALGPRRRADAGVVARLTHGVLDAMEAEGVRRLLVVSAMPVGPQAQDAGPLDRGVRRVISAVFKEVYADLRAMEGELARSDTDWTVVRPPRLQDKPLTGRYRTVVGGFPTKGRFVGRADVAHAMLAMAEDARTVRQGVGVAY</sequence>
<dbReference type="EMBL" id="CP012382">
    <property type="protein sequence ID" value="AKZ57507.1"/>
    <property type="molecule type" value="Genomic_DNA"/>
</dbReference>
<dbReference type="Proteomes" id="UP000061018">
    <property type="component" value="Chromosome"/>
</dbReference>
<dbReference type="PANTHER" id="PTHR43355:SF2">
    <property type="entry name" value="FLAVIN REDUCTASE (NADPH)"/>
    <property type="match status" value="1"/>
</dbReference>
<dbReference type="InterPro" id="IPR016040">
    <property type="entry name" value="NAD(P)-bd_dom"/>
</dbReference>
<dbReference type="CDD" id="cd05244">
    <property type="entry name" value="BVR-B_like_SDR_a"/>
    <property type="match status" value="1"/>
</dbReference>
<dbReference type="GO" id="GO:0042602">
    <property type="term" value="F:riboflavin reductase (NADPH) activity"/>
    <property type="evidence" value="ECO:0007669"/>
    <property type="project" value="TreeGrafter"/>
</dbReference>
<gene>
    <name evidence="2" type="ORF">SAM23877_4462</name>
</gene>
<accession>A0A0K2AXH0</accession>
<dbReference type="KEGG" id="samb:SAM23877_4462"/>
<feature type="domain" description="NAD(P)-binding" evidence="1">
    <location>
        <begin position="29"/>
        <end position="220"/>
    </location>
</feature>
<dbReference type="Gene3D" id="3.40.50.720">
    <property type="entry name" value="NAD(P)-binding Rossmann-like Domain"/>
    <property type="match status" value="1"/>
</dbReference>
<dbReference type="SUPFAM" id="SSF51735">
    <property type="entry name" value="NAD(P)-binding Rossmann-fold domains"/>
    <property type="match status" value="1"/>
</dbReference>
<dbReference type="Pfam" id="PF13460">
    <property type="entry name" value="NAD_binding_10"/>
    <property type="match status" value="1"/>
</dbReference>
<organism evidence="2 3">
    <name type="scientific">Streptomyces ambofaciens (strain ATCC 23877 / 3486 / DSM 40053 / JCM 4204 / NBRC 12836 / NRRL B-2516)</name>
    <dbReference type="NCBI Taxonomy" id="278992"/>
    <lineage>
        <taxon>Bacteria</taxon>
        <taxon>Bacillati</taxon>
        <taxon>Actinomycetota</taxon>
        <taxon>Actinomycetes</taxon>
        <taxon>Kitasatosporales</taxon>
        <taxon>Streptomycetaceae</taxon>
        <taxon>Streptomyces</taxon>
    </lineage>
</organism>
<evidence type="ECO:0000259" key="1">
    <source>
        <dbReference type="Pfam" id="PF13460"/>
    </source>
</evidence>
<proteinExistence type="predicted"/>
<evidence type="ECO:0000313" key="3">
    <source>
        <dbReference type="Proteomes" id="UP000061018"/>
    </source>
</evidence>
<protein>
    <submittedName>
        <fullName evidence="2">Putative NAD-dependent epimerase/dehydratase</fullName>
    </submittedName>
</protein>
<dbReference type="InterPro" id="IPR051606">
    <property type="entry name" value="Polyketide_Oxido-like"/>
</dbReference>
<dbReference type="InterPro" id="IPR036291">
    <property type="entry name" value="NAD(P)-bd_dom_sf"/>
</dbReference>
<dbReference type="AlphaFoldDB" id="A0A0K2AXH0"/>